<sequence length="207" mass="23171">MTLRARLAAALSPTLNREQVQDVFLYQNRPMPDGPFTPAAVLIAITDRPQPGMILTQRHANLRAHAGQVAFPGGRLDPEDPDAIAAALREAEEEIALPREHVEILGRSDMFRTGTGFSVEPIVGIIPPDLPLHPAEAEVEAIFEVPLDFLLDPVNRRYETVDWQGSKRSYYEYIWEDRRIWGVTAAMLVNLARRIEAADAALMQNRP</sequence>
<comment type="cofactor">
    <cofactor evidence="2">
        <name>Mg(2+)</name>
        <dbReference type="ChEBI" id="CHEBI:18420"/>
    </cofactor>
</comment>
<evidence type="ECO:0000256" key="1">
    <source>
        <dbReference type="ARBA" id="ARBA00001936"/>
    </source>
</evidence>
<dbReference type="PROSITE" id="PS51462">
    <property type="entry name" value="NUDIX"/>
    <property type="match status" value="1"/>
</dbReference>
<dbReference type="AlphaFoldDB" id="A0A9X1ISN5"/>
<dbReference type="GO" id="GO:0010945">
    <property type="term" value="F:coenzyme A diphosphatase activity"/>
    <property type="evidence" value="ECO:0007669"/>
    <property type="project" value="InterPro"/>
</dbReference>
<proteinExistence type="predicted"/>
<evidence type="ECO:0000256" key="4">
    <source>
        <dbReference type="ARBA" id="ARBA00022801"/>
    </source>
</evidence>
<dbReference type="Pfam" id="PF00293">
    <property type="entry name" value="NUDIX"/>
    <property type="match status" value="1"/>
</dbReference>
<dbReference type="NCBIfam" id="NF007980">
    <property type="entry name" value="PRK10707.1"/>
    <property type="match status" value="1"/>
</dbReference>
<comment type="caution">
    <text evidence="8">The sequence shown here is derived from an EMBL/GenBank/DDBJ whole genome shotgun (WGS) entry which is preliminary data.</text>
</comment>
<dbReference type="InterPro" id="IPR015797">
    <property type="entry name" value="NUDIX_hydrolase-like_dom_sf"/>
</dbReference>
<dbReference type="InterPro" id="IPR045121">
    <property type="entry name" value="CoAse"/>
</dbReference>
<evidence type="ECO:0000313" key="9">
    <source>
        <dbReference type="Proteomes" id="UP001138757"/>
    </source>
</evidence>
<evidence type="ECO:0000259" key="7">
    <source>
        <dbReference type="PROSITE" id="PS51462"/>
    </source>
</evidence>
<dbReference type="EMBL" id="JAHGAW010000012">
    <property type="protein sequence ID" value="MBT2188776.1"/>
    <property type="molecule type" value="Genomic_DNA"/>
</dbReference>
<keyword evidence="4" id="KW-0378">Hydrolase</keyword>
<dbReference type="RefSeq" id="WP_214625023.1">
    <property type="nucleotide sequence ID" value="NZ_JAHGAW010000012.1"/>
</dbReference>
<dbReference type="CDD" id="cd03426">
    <property type="entry name" value="NUDIX_CoAse_Nudt7"/>
    <property type="match status" value="1"/>
</dbReference>
<comment type="cofactor">
    <cofactor evidence="1">
        <name>Mn(2+)</name>
        <dbReference type="ChEBI" id="CHEBI:29035"/>
    </cofactor>
</comment>
<gene>
    <name evidence="8" type="ORF">KK488_17625</name>
</gene>
<name>A0A9X1ISN5_9SPHN</name>
<dbReference type="PANTHER" id="PTHR12992">
    <property type="entry name" value="NUDIX HYDROLASE"/>
    <property type="match status" value="1"/>
</dbReference>
<keyword evidence="6" id="KW-0464">Manganese</keyword>
<reference evidence="8" key="1">
    <citation type="submission" date="2021-05" db="EMBL/GenBank/DDBJ databases">
        <title>Genome of Sphingobium sp. strain.</title>
        <authorList>
            <person name="Fan R."/>
        </authorList>
    </citation>
    <scope>NUCLEOTIDE SEQUENCE</scope>
    <source>
        <strain evidence="8">H33</strain>
    </source>
</reference>
<organism evidence="8 9">
    <name type="scientific">Sphingobium nicotianae</name>
    <dbReference type="NCBI Taxonomy" id="2782607"/>
    <lineage>
        <taxon>Bacteria</taxon>
        <taxon>Pseudomonadati</taxon>
        <taxon>Pseudomonadota</taxon>
        <taxon>Alphaproteobacteria</taxon>
        <taxon>Sphingomonadales</taxon>
        <taxon>Sphingomonadaceae</taxon>
        <taxon>Sphingobium</taxon>
    </lineage>
</organism>
<evidence type="ECO:0000256" key="6">
    <source>
        <dbReference type="ARBA" id="ARBA00023211"/>
    </source>
</evidence>
<keyword evidence="5" id="KW-0460">Magnesium</keyword>
<dbReference type="InterPro" id="IPR000086">
    <property type="entry name" value="NUDIX_hydrolase_dom"/>
</dbReference>
<keyword evidence="9" id="KW-1185">Reference proteome</keyword>
<evidence type="ECO:0000256" key="2">
    <source>
        <dbReference type="ARBA" id="ARBA00001946"/>
    </source>
</evidence>
<evidence type="ECO:0000256" key="3">
    <source>
        <dbReference type="ARBA" id="ARBA00022723"/>
    </source>
</evidence>
<evidence type="ECO:0000256" key="5">
    <source>
        <dbReference type="ARBA" id="ARBA00022842"/>
    </source>
</evidence>
<keyword evidence="3" id="KW-0479">Metal-binding</keyword>
<dbReference type="GO" id="GO:0046872">
    <property type="term" value="F:metal ion binding"/>
    <property type="evidence" value="ECO:0007669"/>
    <property type="project" value="UniProtKB-KW"/>
</dbReference>
<feature type="domain" description="Nudix hydrolase" evidence="7">
    <location>
        <begin position="36"/>
        <end position="171"/>
    </location>
</feature>
<dbReference type="SUPFAM" id="SSF55811">
    <property type="entry name" value="Nudix"/>
    <property type="match status" value="1"/>
</dbReference>
<protein>
    <submittedName>
        <fullName evidence="8">CoA pyrophosphatase</fullName>
    </submittedName>
</protein>
<accession>A0A9X1ISN5</accession>
<dbReference type="Proteomes" id="UP001138757">
    <property type="component" value="Unassembled WGS sequence"/>
</dbReference>
<dbReference type="PANTHER" id="PTHR12992:SF11">
    <property type="entry name" value="MITOCHONDRIAL COENZYME A DIPHOSPHATASE NUDT8"/>
    <property type="match status" value="1"/>
</dbReference>
<evidence type="ECO:0000313" key="8">
    <source>
        <dbReference type="EMBL" id="MBT2188776.1"/>
    </source>
</evidence>
<dbReference type="Gene3D" id="3.90.79.10">
    <property type="entry name" value="Nucleoside Triphosphate Pyrophosphohydrolase"/>
    <property type="match status" value="1"/>
</dbReference>